<feature type="transmembrane region" description="Helical" evidence="7">
    <location>
        <begin position="249"/>
        <end position="266"/>
    </location>
</feature>
<organism evidence="9 10">
    <name type="scientific">Blautia massiliensis</name>
    <name type="common">ex Durand et al. 2017</name>
    <dbReference type="NCBI Taxonomy" id="1737424"/>
    <lineage>
        <taxon>Bacteria</taxon>
        <taxon>Bacillati</taxon>
        <taxon>Bacillota</taxon>
        <taxon>Clostridia</taxon>
        <taxon>Lachnospirales</taxon>
        <taxon>Lachnospiraceae</taxon>
        <taxon>Blautia</taxon>
    </lineage>
</organism>
<dbReference type="EMBL" id="WWVW01000010">
    <property type="protein sequence ID" value="MZL77046.1"/>
    <property type="molecule type" value="Genomic_DNA"/>
</dbReference>
<dbReference type="Proteomes" id="UP000452293">
    <property type="component" value="Unassembled WGS sequence"/>
</dbReference>
<feature type="transmembrane region" description="Helical" evidence="7">
    <location>
        <begin position="136"/>
        <end position="156"/>
    </location>
</feature>
<evidence type="ECO:0000256" key="5">
    <source>
        <dbReference type="ARBA" id="ARBA00022989"/>
    </source>
</evidence>
<feature type="transmembrane region" description="Helical" evidence="7">
    <location>
        <begin position="224"/>
        <end position="243"/>
    </location>
</feature>
<dbReference type="InterPro" id="IPR002656">
    <property type="entry name" value="Acyl_transf_3_dom"/>
</dbReference>
<feature type="transmembrane region" description="Helical" evidence="7">
    <location>
        <begin position="194"/>
        <end position="212"/>
    </location>
</feature>
<evidence type="ECO:0000256" key="2">
    <source>
        <dbReference type="ARBA" id="ARBA00007400"/>
    </source>
</evidence>
<accession>A0ABW9X4I0</accession>
<dbReference type="PANTHER" id="PTHR40074">
    <property type="entry name" value="O-ACETYLTRANSFERASE WECH"/>
    <property type="match status" value="1"/>
</dbReference>
<evidence type="ECO:0000256" key="3">
    <source>
        <dbReference type="ARBA" id="ARBA00022475"/>
    </source>
</evidence>
<keyword evidence="5 7" id="KW-1133">Transmembrane helix</keyword>
<proteinExistence type="inferred from homology"/>
<keyword evidence="9" id="KW-0808">Transferase</keyword>
<dbReference type="GO" id="GO:0016746">
    <property type="term" value="F:acyltransferase activity"/>
    <property type="evidence" value="ECO:0007669"/>
    <property type="project" value="UniProtKB-KW"/>
</dbReference>
<dbReference type="Pfam" id="PF01757">
    <property type="entry name" value="Acyl_transf_3"/>
    <property type="match status" value="1"/>
</dbReference>
<evidence type="ECO:0000259" key="8">
    <source>
        <dbReference type="Pfam" id="PF01757"/>
    </source>
</evidence>
<feature type="transmembrane region" description="Helical" evidence="7">
    <location>
        <begin position="51"/>
        <end position="74"/>
    </location>
</feature>
<keyword evidence="3" id="KW-1003">Cell membrane</keyword>
<keyword evidence="6 7" id="KW-0472">Membrane</keyword>
<comment type="subcellular location">
    <subcellularLocation>
        <location evidence="1">Cell membrane</location>
        <topology evidence="1">Multi-pass membrane protein</topology>
    </subcellularLocation>
</comment>
<reference evidence="9 10" key="1">
    <citation type="journal article" date="2019" name="Nat. Med.">
        <title>A library of human gut bacterial isolates paired with longitudinal multiomics data enables mechanistic microbiome research.</title>
        <authorList>
            <person name="Poyet M."/>
            <person name="Groussin M."/>
            <person name="Gibbons S.M."/>
            <person name="Avila-Pacheco J."/>
            <person name="Jiang X."/>
            <person name="Kearney S.M."/>
            <person name="Perrotta A.R."/>
            <person name="Berdy B."/>
            <person name="Zhao S."/>
            <person name="Lieberman T.D."/>
            <person name="Swanson P.K."/>
            <person name="Smith M."/>
            <person name="Roesemann S."/>
            <person name="Alexander J.E."/>
            <person name="Rich S.A."/>
            <person name="Livny J."/>
            <person name="Vlamakis H."/>
            <person name="Clish C."/>
            <person name="Bullock K."/>
            <person name="Deik A."/>
            <person name="Scott J."/>
            <person name="Pierce K.A."/>
            <person name="Xavier R.J."/>
            <person name="Alm E.J."/>
        </authorList>
    </citation>
    <scope>NUCLEOTIDE SEQUENCE [LARGE SCALE GENOMIC DNA]</scope>
    <source>
        <strain evidence="9 10">BIOML-A1</strain>
    </source>
</reference>
<sequence>MNSKDNWNIFSKNRNAIYGVAIISIMIFHFFEDIANSNLSGGGLGFLGKLYNTFIGSVGVEFFVFLSGVGLYFSMSKDSNILHFFQKRIKRILPVYLMVAIPYWIVIDLIIMQKGVKMFAFDFGFVTFFTQGTRTFWYVLFIVFAYLIYPFVYKILHVKWSDWGQLLILLIIALVIQFLPRIVDPVLNLNIEILLGRFLVFFIGCWCGKKVYQNACINNIDKMGILFGVMIMLCGFLPVTKIVVSKLGFRILMCFWGIFLLYCIAVSMRKMPKRIVKILEQFGKMSYELYLTHVAIRALMNVIGIKTFYFQNYVFCILISLFLTYTIVKLQKKLI</sequence>
<feature type="transmembrane region" description="Helical" evidence="7">
    <location>
        <begin position="163"/>
        <end position="182"/>
    </location>
</feature>
<keyword evidence="9" id="KW-0012">Acyltransferase</keyword>
<protein>
    <submittedName>
        <fullName evidence="9">Acyltransferase family protein</fullName>
    </submittedName>
</protein>
<feature type="transmembrane region" description="Helical" evidence="7">
    <location>
        <begin position="95"/>
        <end position="116"/>
    </location>
</feature>
<evidence type="ECO:0000313" key="9">
    <source>
        <dbReference type="EMBL" id="MZL77046.1"/>
    </source>
</evidence>
<evidence type="ECO:0000256" key="1">
    <source>
        <dbReference type="ARBA" id="ARBA00004651"/>
    </source>
</evidence>
<feature type="transmembrane region" description="Helical" evidence="7">
    <location>
        <begin position="15"/>
        <end position="31"/>
    </location>
</feature>
<evidence type="ECO:0000256" key="4">
    <source>
        <dbReference type="ARBA" id="ARBA00022692"/>
    </source>
</evidence>
<comment type="similarity">
    <text evidence="2">Belongs to the acyltransferase 3 family.</text>
</comment>
<feature type="transmembrane region" description="Helical" evidence="7">
    <location>
        <begin position="310"/>
        <end position="328"/>
    </location>
</feature>
<dbReference type="PANTHER" id="PTHR40074:SF2">
    <property type="entry name" value="O-ACETYLTRANSFERASE WECH"/>
    <property type="match status" value="1"/>
</dbReference>
<gene>
    <name evidence="9" type="ORF">GT718_06660</name>
</gene>
<evidence type="ECO:0000256" key="6">
    <source>
        <dbReference type="ARBA" id="ARBA00023136"/>
    </source>
</evidence>
<name>A0ABW9X4I0_9FIRM</name>
<evidence type="ECO:0000256" key="7">
    <source>
        <dbReference type="SAM" id="Phobius"/>
    </source>
</evidence>
<feature type="domain" description="Acyltransferase 3" evidence="8">
    <location>
        <begin position="19"/>
        <end position="327"/>
    </location>
</feature>
<keyword evidence="10" id="KW-1185">Reference proteome</keyword>
<comment type="caution">
    <text evidence="9">The sequence shown here is derived from an EMBL/GenBank/DDBJ whole genome shotgun (WGS) entry which is preliminary data.</text>
</comment>
<keyword evidence="4 7" id="KW-0812">Transmembrane</keyword>
<evidence type="ECO:0000313" key="10">
    <source>
        <dbReference type="Proteomes" id="UP000452293"/>
    </source>
</evidence>